<reference evidence="1 2" key="1">
    <citation type="journal article" date="2015" name="Genome Announc.">
        <title>Expanding the biotechnology potential of lactobacilli through comparative genomics of 213 strains and associated genera.</title>
        <authorList>
            <person name="Sun Z."/>
            <person name="Harris H.M."/>
            <person name="McCann A."/>
            <person name="Guo C."/>
            <person name="Argimon S."/>
            <person name="Zhang W."/>
            <person name="Yang X."/>
            <person name="Jeffery I.B."/>
            <person name="Cooney J.C."/>
            <person name="Kagawa T.F."/>
            <person name="Liu W."/>
            <person name="Song Y."/>
            <person name="Salvetti E."/>
            <person name="Wrobel A."/>
            <person name="Rasinkangas P."/>
            <person name="Parkhill J."/>
            <person name="Rea M.C."/>
            <person name="O'Sullivan O."/>
            <person name="Ritari J."/>
            <person name="Douillard F.P."/>
            <person name="Paul Ross R."/>
            <person name="Yang R."/>
            <person name="Briner A.E."/>
            <person name="Felis G.E."/>
            <person name="de Vos W.M."/>
            <person name="Barrangou R."/>
            <person name="Klaenhammer T.R."/>
            <person name="Caufield P.W."/>
            <person name="Cui Y."/>
            <person name="Zhang H."/>
            <person name="O'Toole P.W."/>
        </authorList>
    </citation>
    <scope>NUCLEOTIDE SEQUENCE [LARGE SCALE GENOMIC DNA]</scope>
    <source>
        <strain evidence="1 2">DSM 22408</strain>
    </source>
</reference>
<keyword evidence="2" id="KW-1185">Reference proteome</keyword>
<dbReference type="AlphaFoldDB" id="A0A0R2KQ27"/>
<protein>
    <recommendedName>
        <fullName evidence="3">DUF2187 domain-containing protein</fullName>
    </recommendedName>
</protein>
<dbReference type="STRING" id="1122146.IV53_GL000467"/>
<evidence type="ECO:0008006" key="3">
    <source>
        <dbReference type="Google" id="ProtNLM"/>
    </source>
</evidence>
<organism evidence="1 2">
    <name type="scientific">Ligilactobacillus ceti DSM 22408</name>
    <dbReference type="NCBI Taxonomy" id="1122146"/>
    <lineage>
        <taxon>Bacteria</taxon>
        <taxon>Bacillati</taxon>
        <taxon>Bacillota</taxon>
        <taxon>Bacilli</taxon>
        <taxon>Lactobacillales</taxon>
        <taxon>Lactobacillaceae</taxon>
        <taxon>Ligilactobacillus</taxon>
    </lineage>
</organism>
<dbReference type="PATRIC" id="fig|1122146.4.peg.479"/>
<comment type="caution">
    <text evidence="1">The sequence shown here is derived from an EMBL/GenBank/DDBJ whole genome shotgun (WGS) entry which is preliminary data.</text>
</comment>
<dbReference type="OrthoDB" id="2247035at2"/>
<evidence type="ECO:0000313" key="2">
    <source>
        <dbReference type="Proteomes" id="UP000051500"/>
    </source>
</evidence>
<dbReference type="EMBL" id="JQBZ01000025">
    <property type="protein sequence ID" value="KRN88503.1"/>
    <property type="molecule type" value="Genomic_DNA"/>
</dbReference>
<gene>
    <name evidence="1" type="ORF">IV53_GL000467</name>
</gene>
<proteinExistence type="predicted"/>
<dbReference type="Proteomes" id="UP000051500">
    <property type="component" value="Unassembled WGS sequence"/>
</dbReference>
<evidence type="ECO:0000313" key="1">
    <source>
        <dbReference type="EMBL" id="KRN88503.1"/>
    </source>
</evidence>
<sequence>MEKTFEIGDAVKCEKFASLKHDFVGVIEKTYENSAMVMITEFDAEDENIVSDFHEHAIVSFQKMKKLQLNK</sequence>
<dbReference type="RefSeq" id="WP_027106911.1">
    <property type="nucleotide sequence ID" value="NZ_JQBZ01000025.1"/>
</dbReference>
<name>A0A0R2KQ27_9LACO</name>
<accession>A0A0R2KQ27</accession>